<dbReference type="EMBL" id="ARZA01000057">
    <property type="protein sequence ID" value="EOD01475.1"/>
    <property type="molecule type" value="Genomic_DNA"/>
</dbReference>
<proteinExistence type="predicted"/>
<protein>
    <recommendedName>
        <fullName evidence="3">DUF2164 domain-containing protein</fullName>
    </recommendedName>
</protein>
<reference evidence="1 2" key="1">
    <citation type="journal article" date="2015" name="Geomicrobiol. J.">
        <title>Caldisalinibacter kiritimatiensis gen. nov., sp. nov., a moderately thermohalophilic thiosulfate-reducing bacterium from a hypersaline microbial mat.</title>
        <authorList>
            <person name="Ben Hania W."/>
            <person name="Joseph M."/>
            <person name="Fiebig A."/>
            <person name="Bunk B."/>
            <person name="Klenk H.-P."/>
            <person name="Fardeau M.-L."/>
            <person name="Spring S."/>
        </authorList>
    </citation>
    <scope>NUCLEOTIDE SEQUENCE [LARGE SCALE GENOMIC DNA]</scope>
    <source>
        <strain evidence="1 2">L21-TH-D2</strain>
    </source>
</reference>
<dbReference type="STRING" id="1304284.L21TH_0458"/>
<evidence type="ECO:0000313" key="2">
    <source>
        <dbReference type="Proteomes" id="UP000013378"/>
    </source>
</evidence>
<sequence>MILKLSKHEKEMLISEIQKFFYEEHDKEIGIIAAEKVLDFFLENLGSVVYNKALDNAKIWFESKMEDIEFDYDLLYKDVNKL</sequence>
<dbReference type="AlphaFoldDB" id="R1CGR2"/>
<evidence type="ECO:0000313" key="1">
    <source>
        <dbReference type="EMBL" id="EOD01475.1"/>
    </source>
</evidence>
<dbReference type="Pfam" id="PF09932">
    <property type="entry name" value="DUF2164"/>
    <property type="match status" value="1"/>
</dbReference>
<dbReference type="Proteomes" id="UP000013378">
    <property type="component" value="Unassembled WGS sequence"/>
</dbReference>
<name>R1CGR2_9FIRM</name>
<accession>R1CGR2</accession>
<dbReference type="RefSeq" id="WP_006308094.1">
    <property type="nucleotide sequence ID" value="NZ_ARZA01000057.1"/>
</dbReference>
<gene>
    <name evidence="1" type="ORF">L21TH_0458</name>
</gene>
<dbReference type="InterPro" id="IPR018680">
    <property type="entry name" value="DUF2164"/>
</dbReference>
<dbReference type="OrthoDB" id="573733at2"/>
<evidence type="ECO:0008006" key="3">
    <source>
        <dbReference type="Google" id="ProtNLM"/>
    </source>
</evidence>
<comment type="caution">
    <text evidence="1">The sequence shown here is derived from an EMBL/GenBank/DDBJ whole genome shotgun (WGS) entry which is preliminary data.</text>
</comment>
<dbReference type="eggNOG" id="COG5460">
    <property type="taxonomic scope" value="Bacteria"/>
</dbReference>
<keyword evidence="2" id="KW-1185">Reference proteome</keyword>
<organism evidence="1 2">
    <name type="scientific">Caldisalinibacter kiritimatiensis</name>
    <dbReference type="NCBI Taxonomy" id="1304284"/>
    <lineage>
        <taxon>Bacteria</taxon>
        <taxon>Bacillati</taxon>
        <taxon>Bacillota</taxon>
        <taxon>Tissierellia</taxon>
        <taxon>Tissierellales</taxon>
        <taxon>Thermohalobacteraceae</taxon>
        <taxon>Caldisalinibacter</taxon>
    </lineage>
</organism>